<evidence type="ECO:0000313" key="3">
    <source>
        <dbReference type="Proteomes" id="UP000708148"/>
    </source>
</evidence>
<reference evidence="2" key="1">
    <citation type="submission" date="2020-12" db="EMBL/GenBank/DDBJ databases">
        <authorList>
            <person name="Iha C."/>
        </authorList>
    </citation>
    <scope>NUCLEOTIDE SEQUENCE</scope>
</reference>
<gene>
    <name evidence="2" type="ORF">OSTQU699_LOCUS3776</name>
</gene>
<proteinExistence type="inferred from homology"/>
<dbReference type="AlphaFoldDB" id="A0A8S1IUC6"/>
<evidence type="ECO:0000256" key="1">
    <source>
        <dbReference type="ARBA" id="ARBA00005578"/>
    </source>
</evidence>
<comment type="similarity">
    <text evidence="1">Belongs to the BolA/IbaG family.</text>
</comment>
<dbReference type="PANTHER" id="PTHR46188:SF1">
    <property type="entry name" value="BOLA-LIKE PROTEIN 3"/>
    <property type="match status" value="1"/>
</dbReference>
<dbReference type="Gene3D" id="3.30.300.90">
    <property type="entry name" value="BolA-like"/>
    <property type="match status" value="1"/>
</dbReference>
<accession>A0A8S1IUC6</accession>
<organism evidence="2 3">
    <name type="scientific">Ostreobium quekettii</name>
    <dbReference type="NCBI Taxonomy" id="121088"/>
    <lineage>
        <taxon>Eukaryota</taxon>
        <taxon>Viridiplantae</taxon>
        <taxon>Chlorophyta</taxon>
        <taxon>core chlorophytes</taxon>
        <taxon>Ulvophyceae</taxon>
        <taxon>TCBD clade</taxon>
        <taxon>Bryopsidales</taxon>
        <taxon>Ostreobineae</taxon>
        <taxon>Ostreobiaceae</taxon>
        <taxon>Ostreobium</taxon>
    </lineage>
</organism>
<dbReference type="Proteomes" id="UP000708148">
    <property type="component" value="Unassembled WGS sequence"/>
</dbReference>
<dbReference type="InterPro" id="IPR036065">
    <property type="entry name" value="BolA-like_sf"/>
</dbReference>
<dbReference type="OrthoDB" id="4983at2759"/>
<dbReference type="SUPFAM" id="SSF82657">
    <property type="entry name" value="BolA-like"/>
    <property type="match status" value="1"/>
</dbReference>
<name>A0A8S1IUC6_9CHLO</name>
<evidence type="ECO:0000313" key="2">
    <source>
        <dbReference type="EMBL" id="CAD7698415.1"/>
    </source>
</evidence>
<keyword evidence="3" id="KW-1185">Reference proteome</keyword>
<comment type="caution">
    <text evidence="2">The sequence shown here is derived from an EMBL/GenBank/DDBJ whole genome shotgun (WGS) entry which is preliminary data.</text>
</comment>
<feature type="non-terminal residue" evidence="2">
    <location>
        <position position="79"/>
    </location>
</feature>
<dbReference type="PANTHER" id="PTHR46188">
    <property type="entry name" value="BOLA-LIKE PROTEIN 3"/>
    <property type="match status" value="1"/>
</dbReference>
<protein>
    <submittedName>
        <fullName evidence="2">Uncharacterized protein</fullName>
    </submittedName>
</protein>
<dbReference type="EMBL" id="CAJHUC010000823">
    <property type="protein sequence ID" value="CAD7698415.1"/>
    <property type="molecule type" value="Genomic_DNA"/>
</dbReference>
<dbReference type="GO" id="GO:0005759">
    <property type="term" value="C:mitochondrial matrix"/>
    <property type="evidence" value="ECO:0007669"/>
    <property type="project" value="TreeGrafter"/>
</dbReference>
<sequence>MWLTTGTRGLAGLLSKRPAFGAAALVLIRPLGSFASHTQGEKEVENKLRASLSVARLCVSDVSGGCGTMYHVDVAAEEF</sequence>
<dbReference type="InterPro" id="IPR052275">
    <property type="entry name" value="Mt_Fe-S_assembly_factor"/>
</dbReference>